<evidence type="ECO:0000313" key="2">
    <source>
        <dbReference type="EMBL" id="AZG14943.1"/>
    </source>
</evidence>
<sequence>MAKTKTQKAGRPMPPANMGEWDGTRWGPLYVPVPALNDWVHANILRDGAPLYNPDHDHLAHADVGYLWAGEPNKSKMRKIIGQTEELVFRVGRWQRGRQEQQLSEWFGRVPGWLITLDASYCATCTDAEFCALIEHELYHIGHDLDDFGSPRFTKEGLPKLAMRGHDVEEFIGVVRRYGVGHSDGALARLIDASNAAPEVARLNVARACGTCLLRAA</sequence>
<evidence type="ECO:0000313" key="3">
    <source>
        <dbReference type="Proteomes" id="UP000270411"/>
    </source>
</evidence>
<proteinExistence type="predicted"/>
<dbReference type="RefSeq" id="WP_124684695.1">
    <property type="nucleotide sequence ID" value="NZ_CP033969.1"/>
</dbReference>
<dbReference type="EMBL" id="CP033969">
    <property type="protein sequence ID" value="AZG14943.1"/>
    <property type="molecule type" value="Genomic_DNA"/>
</dbReference>
<dbReference type="Pfam" id="PF18894">
    <property type="entry name" value="PhageMetallopep"/>
    <property type="match status" value="1"/>
</dbReference>
<name>A0A3G8H314_9BURK</name>
<protein>
    <recommendedName>
        <fullName evidence="1">Putative phage metallopeptidase domain-containing protein</fullName>
    </recommendedName>
</protein>
<dbReference type="OrthoDB" id="6933687at2"/>
<dbReference type="KEGG" id="cpau:EHF44_16800"/>
<accession>A0A3G8H314</accession>
<dbReference type="InterPro" id="IPR043998">
    <property type="entry name" value="Put_Metallopep"/>
</dbReference>
<reference evidence="3" key="1">
    <citation type="submission" date="2018-11" db="EMBL/GenBank/DDBJ databases">
        <title>FDA dAtabase for Regulatory Grade micrObial Sequences (FDA-ARGOS): Supporting development and validation of Infectious Disease Dx tests.</title>
        <authorList>
            <person name="Goldberg B."/>
            <person name="Campos J."/>
            <person name="Tallon L."/>
            <person name="Sadzewicz L."/>
            <person name="Zhao X."/>
            <person name="Vavikolanu K."/>
            <person name="Mehta A."/>
            <person name="Aluvathingal J."/>
            <person name="Nadendla S."/>
            <person name="Geyer C."/>
            <person name="Nandy P."/>
            <person name="Yan Y."/>
            <person name="Sichtig H."/>
        </authorList>
    </citation>
    <scope>NUCLEOTIDE SEQUENCE [LARGE SCALE GENOMIC DNA]</scope>
    <source>
        <strain evidence="3">FDAARGOS_614</strain>
    </source>
</reference>
<evidence type="ECO:0000259" key="1">
    <source>
        <dbReference type="Pfam" id="PF18894"/>
    </source>
</evidence>
<gene>
    <name evidence="2" type="ORF">EHF44_16800</name>
</gene>
<feature type="domain" description="Putative phage metallopeptidase" evidence="1">
    <location>
        <begin position="38"/>
        <end position="193"/>
    </location>
</feature>
<dbReference type="AlphaFoldDB" id="A0A3G8H314"/>
<dbReference type="Proteomes" id="UP000270411">
    <property type="component" value="Chromosome 1"/>
</dbReference>
<organism evidence="2 3">
    <name type="scientific">Cupriavidus pauculus</name>
    <dbReference type="NCBI Taxonomy" id="82633"/>
    <lineage>
        <taxon>Bacteria</taxon>
        <taxon>Pseudomonadati</taxon>
        <taxon>Pseudomonadota</taxon>
        <taxon>Betaproteobacteria</taxon>
        <taxon>Burkholderiales</taxon>
        <taxon>Burkholderiaceae</taxon>
        <taxon>Cupriavidus</taxon>
    </lineage>
</organism>